<dbReference type="GO" id="GO:0006355">
    <property type="term" value="P:regulation of DNA-templated transcription"/>
    <property type="evidence" value="ECO:0007669"/>
    <property type="project" value="InterPro"/>
</dbReference>
<reference evidence="11" key="1">
    <citation type="submission" date="2022-01" db="EMBL/GenBank/DDBJ databases">
        <title>Genome Sequence Resource for Two Populations of Ditylenchus destructor, the Migratory Endoparasitic Phytonematode.</title>
        <authorList>
            <person name="Zhang H."/>
            <person name="Lin R."/>
            <person name="Xie B."/>
        </authorList>
    </citation>
    <scope>NUCLEOTIDE SEQUENCE</scope>
    <source>
        <strain evidence="11">BazhouSP</strain>
    </source>
</reference>
<evidence type="ECO:0000256" key="6">
    <source>
        <dbReference type="ARBA" id="ARBA00023015"/>
    </source>
</evidence>
<evidence type="ECO:0000256" key="10">
    <source>
        <dbReference type="SAM" id="MobiDB-lite"/>
    </source>
</evidence>
<evidence type="ECO:0000256" key="4">
    <source>
        <dbReference type="ARBA" id="ARBA00022737"/>
    </source>
</evidence>
<feature type="compositionally biased region" description="Low complexity" evidence="10">
    <location>
        <begin position="107"/>
        <end position="116"/>
    </location>
</feature>
<dbReference type="GO" id="GO:0005634">
    <property type="term" value="C:nucleus"/>
    <property type="evidence" value="ECO:0007669"/>
    <property type="project" value="UniProtKB-SubCell"/>
</dbReference>
<keyword evidence="7" id="KW-0238">DNA-binding</keyword>
<dbReference type="EMBL" id="JAKKPZ010000004">
    <property type="protein sequence ID" value="KAI1722274.1"/>
    <property type="molecule type" value="Genomic_DNA"/>
</dbReference>
<dbReference type="PRINTS" id="PR00930">
    <property type="entry name" value="HIGHMOBLTYIY"/>
</dbReference>
<dbReference type="GO" id="GO:0000785">
    <property type="term" value="C:chromatin"/>
    <property type="evidence" value="ECO:0007669"/>
    <property type="project" value="InterPro"/>
</dbReference>
<dbReference type="PROSITE" id="PS00354">
    <property type="entry name" value="HMGI_Y"/>
    <property type="match status" value="1"/>
</dbReference>
<protein>
    <submittedName>
        <fullName evidence="11">Wings apart-like protein like protein isoform X2</fullName>
    </submittedName>
</protein>
<dbReference type="AlphaFoldDB" id="A0AAD4NA54"/>
<dbReference type="InterPro" id="IPR000637">
    <property type="entry name" value="HMGI/Y_DNA-bd_CS"/>
</dbReference>
<evidence type="ECO:0000256" key="2">
    <source>
        <dbReference type="ARBA" id="ARBA00010812"/>
    </source>
</evidence>
<dbReference type="GO" id="GO:0010557">
    <property type="term" value="P:positive regulation of macromolecule biosynthetic process"/>
    <property type="evidence" value="ECO:0007669"/>
    <property type="project" value="UniProtKB-ARBA"/>
</dbReference>
<dbReference type="Pfam" id="PF02178">
    <property type="entry name" value="AT_hook"/>
    <property type="match status" value="4"/>
</dbReference>
<comment type="similarity">
    <text evidence="2">Belongs to the HMGA family.</text>
</comment>
<proteinExistence type="inferred from homology"/>
<evidence type="ECO:0000256" key="8">
    <source>
        <dbReference type="ARBA" id="ARBA00023163"/>
    </source>
</evidence>
<dbReference type="SMART" id="SM00384">
    <property type="entry name" value="AT_hook"/>
    <property type="match status" value="4"/>
</dbReference>
<feature type="compositionally biased region" description="Acidic residues" evidence="10">
    <location>
        <begin position="131"/>
        <end position="149"/>
    </location>
</feature>
<dbReference type="InterPro" id="IPR017956">
    <property type="entry name" value="AT_hook_DNA-bd_motif"/>
</dbReference>
<keyword evidence="5" id="KW-0007">Acetylation</keyword>
<dbReference type="GO" id="GO:0003712">
    <property type="term" value="F:transcription coregulator activity"/>
    <property type="evidence" value="ECO:0007669"/>
    <property type="project" value="TreeGrafter"/>
</dbReference>
<dbReference type="PANTHER" id="PTHR23341">
    <property type="entry name" value="HIGH MOBILITY GROUP PROTEINS HMG-A AND C"/>
    <property type="match status" value="1"/>
</dbReference>
<comment type="subcellular location">
    <subcellularLocation>
        <location evidence="1">Nucleus</location>
    </subcellularLocation>
</comment>
<dbReference type="PANTHER" id="PTHR23341:SF2">
    <property type="entry name" value="HIGH MOBILITY GROUP PROTEIN HMG-12"/>
    <property type="match status" value="1"/>
</dbReference>
<evidence type="ECO:0000313" key="12">
    <source>
        <dbReference type="Proteomes" id="UP001201812"/>
    </source>
</evidence>
<keyword evidence="3" id="KW-0597">Phosphoprotein</keyword>
<accession>A0AAD4NA54</accession>
<keyword evidence="12" id="KW-1185">Reference proteome</keyword>
<keyword evidence="4" id="KW-0677">Repeat</keyword>
<evidence type="ECO:0000256" key="7">
    <source>
        <dbReference type="ARBA" id="ARBA00023125"/>
    </source>
</evidence>
<evidence type="ECO:0000313" key="11">
    <source>
        <dbReference type="EMBL" id="KAI1722274.1"/>
    </source>
</evidence>
<gene>
    <name evidence="11" type="ORF">DdX_04586</name>
</gene>
<evidence type="ECO:0000256" key="5">
    <source>
        <dbReference type="ARBA" id="ARBA00022990"/>
    </source>
</evidence>
<comment type="caution">
    <text evidence="11">The sequence shown here is derived from an EMBL/GenBank/DDBJ whole genome shotgun (WGS) entry which is preliminary data.</text>
</comment>
<evidence type="ECO:0000256" key="3">
    <source>
        <dbReference type="ARBA" id="ARBA00022553"/>
    </source>
</evidence>
<feature type="region of interest" description="Disordered" evidence="10">
    <location>
        <begin position="1"/>
        <end position="149"/>
    </location>
</feature>
<organism evidence="11 12">
    <name type="scientific">Ditylenchus destructor</name>
    <dbReference type="NCBI Taxonomy" id="166010"/>
    <lineage>
        <taxon>Eukaryota</taxon>
        <taxon>Metazoa</taxon>
        <taxon>Ecdysozoa</taxon>
        <taxon>Nematoda</taxon>
        <taxon>Chromadorea</taxon>
        <taxon>Rhabditida</taxon>
        <taxon>Tylenchina</taxon>
        <taxon>Tylenchomorpha</taxon>
        <taxon>Sphaerularioidea</taxon>
        <taxon>Anguinidae</taxon>
        <taxon>Anguininae</taxon>
        <taxon>Ditylenchus</taxon>
    </lineage>
</organism>
<keyword evidence="6" id="KW-0805">Transcription regulation</keyword>
<dbReference type="Proteomes" id="UP001201812">
    <property type="component" value="Unassembled WGS sequence"/>
</dbReference>
<dbReference type="GO" id="GO:0003677">
    <property type="term" value="F:DNA binding"/>
    <property type="evidence" value="ECO:0007669"/>
    <property type="project" value="UniProtKB-KW"/>
</dbReference>
<keyword evidence="8" id="KW-0804">Transcription</keyword>
<keyword evidence="9" id="KW-0539">Nucleus</keyword>
<evidence type="ECO:0000256" key="1">
    <source>
        <dbReference type="ARBA" id="ARBA00004123"/>
    </source>
</evidence>
<dbReference type="PRINTS" id="PR00929">
    <property type="entry name" value="ATHOOK"/>
</dbReference>
<evidence type="ECO:0000256" key="9">
    <source>
        <dbReference type="ARBA" id="ARBA00023242"/>
    </source>
</evidence>
<dbReference type="InterPro" id="IPR000116">
    <property type="entry name" value="HMGA"/>
</dbReference>
<name>A0AAD4NA54_9BILA</name>
<feature type="compositionally biased region" description="Basic and acidic residues" evidence="10">
    <location>
        <begin position="50"/>
        <end position="63"/>
    </location>
</feature>
<sequence length="149" mass="15345">MAKTKASETGATAKRGRGRPSKAVNNTDESEPLQAKKLKVAETVAEENGQEAKVEASDVEKTEPAAAKKGRGRPKKAETEAESSATEAKVEEPSSAVKKGRGRPKAPAKAANGGANKAKKGRGRPKKADSSENDGGDTASDDNDDGESA</sequence>